<name>A0AAV5STL9_9BILA</name>
<dbReference type="AlphaFoldDB" id="A0AAV5STL9"/>
<sequence length="118" mass="14000">VIARKIFEDLVYLDQDELKISEFLKRLWRSFTMIEITLGTFQAISSGIHEFEYNHWIDERFTDPFLHVIDHMIGYVVAGILVFFLRKAHRNRVICWLLAAQLLNSALRHAFVGVHYKH</sequence>
<feature type="transmembrane region" description="Helical" evidence="1">
    <location>
        <begin position="27"/>
        <end position="45"/>
    </location>
</feature>
<reference evidence="2" key="1">
    <citation type="submission" date="2023-10" db="EMBL/GenBank/DDBJ databases">
        <title>Genome assembly of Pristionchus species.</title>
        <authorList>
            <person name="Yoshida K."/>
            <person name="Sommer R.J."/>
        </authorList>
    </citation>
    <scope>NUCLEOTIDE SEQUENCE</scope>
    <source>
        <strain evidence="2">RS0144</strain>
    </source>
</reference>
<feature type="non-terminal residue" evidence="2">
    <location>
        <position position="118"/>
    </location>
</feature>
<evidence type="ECO:0000313" key="3">
    <source>
        <dbReference type="Proteomes" id="UP001432027"/>
    </source>
</evidence>
<gene>
    <name evidence="2" type="ORF">PENTCL1PPCAC_5590</name>
</gene>
<organism evidence="2 3">
    <name type="scientific">Pristionchus entomophagus</name>
    <dbReference type="NCBI Taxonomy" id="358040"/>
    <lineage>
        <taxon>Eukaryota</taxon>
        <taxon>Metazoa</taxon>
        <taxon>Ecdysozoa</taxon>
        <taxon>Nematoda</taxon>
        <taxon>Chromadorea</taxon>
        <taxon>Rhabditida</taxon>
        <taxon>Rhabditina</taxon>
        <taxon>Diplogasteromorpha</taxon>
        <taxon>Diplogasteroidea</taxon>
        <taxon>Neodiplogasteridae</taxon>
        <taxon>Pristionchus</taxon>
    </lineage>
</organism>
<feature type="transmembrane region" description="Helical" evidence="1">
    <location>
        <begin position="65"/>
        <end position="85"/>
    </location>
</feature>
<keyword evidence="1" id="KW-0472">Membrane</keyword>
<comment type="caution">
    <text evidence="2">The sequence shown here is derived from an EMBL/GenBank/DDBJ whole genome shotgun (WGS) entry which is preliminary data.</text>
</comment>
<dbReference type="Proteomes" id="UP001432027">
    <property type="component" value="Unassembled WGS sequence"/>
</dbReference>
<keyword evidence="3" id="KW-1185">Reference proteome</keyword>
<evidence type="ECO:0000313" key="2">
    <source>
        <dbReference type="EMBL" id="GMS83415.1"/>
    </source>
</evidence>
<keyword evidence="1" id="KW-0812">Transmembrane</keyword>
<proteinExistence type="predicted"/>
<dbReference type="EMBL" id="BTSX01000002">
    <property type="protein sequence ID" value="GMS83415.1"/>
    <property type="molecule type" value="Genomic_DNA"/>
</dbReference>
<keyword evidence="1" id="KW-1133">Transmembrane helix</keyword>
<protein>
    <submittedName>
        <fullName evidence="2">Uncharacterized protein</fullName>
    </submittedName>
</protein>
<accession>A0AAV5STL9</accession>
<feature type="non-terminal residue" evidence="2">
    <location>
        <position position="1"/>
    </location>
</feature>
<evidence type="ECO:0000256" key="1">
    <source>
        <dbReference type="SAM" id="Phobius"/>
    </source>
</evidence>